<protein>
    <submittedName>
        <fullName evidence="2">Haloacid dehalogenase-like hydrolase</fullName>
    </submittedName>
</protein>
<dbReference type="SUPFAM" id="SSF56784">
    <property type="entry name" value="HAD-like"/>
    <property type="match status" value="1"/>
</dbReference>
<gene>
    <name evidence="2" type="ORF">KAJ71_09155</name>
</gene>
<name>A0ABT0KAX0_9GAMM</name>
<evidence type="ECO:0000313" key="2">
    <source>
        <dbReference type="EMBL" id="MCL1029190.1"/>
    </source>
</evidence>
<organism evidence="2 3">
    <name type="scientific">Serratia silvae</name>
    <dbReference type="NCBI Taxonomy" id="2824122"/>
    <lineage>
        <taxon>Bacteria</taxon>
        <taxon>Pseudomonadati</taxon>
        <taxon>Pseudomonadota</taxon>
        <taxon>Gammaproteobacteria</taxon>
        <taxon>Enterobacterales</taxon>
        <taxon>Yersiniaceae</taxon>
        <taxon>Serratia</taxon>
    </lineage>
</organism>
<sequence>MKCALIYDFDGTLAEGDCAQHGLMPALSINMTDFWDEVKQRAKSDDGDEILSYLGLLAEKANALNSDELSESNLIKHGGAIPLFSGVDTWFDRINKYAKQHGLELNHYIISSGLDAMIRGTVIGDKFRKIYACKYHYSPDGKKAIWAAQAVNYTTKNQFLFRINKGIGNSWDNTAVNKFIEPELREIPFQNMIFFGDGDTDIPSMKMVRYQGGFSLAVFDQKKWGSSATQGKVEKLIAEERANYVVPAIYDEGSQLDVTVKGLLQLFKRKAGPDSQ</sequence>
<dbReference type="Proteomes" id="UP001165275">
    <property type="component" value="Unassembled WGS sequence"/>
</dbReference>
<dbReference type="InterPro" id="IPR023214">
    <property type="entry name" value="HAD_sf"/>
</dbReference>
<keyword evidence="3" id="KW-1185">Reference proteome</keyword>
<dbReference type="InterPro" id="IPR036412">
    <property type="entry name" value="HAD-like_sf"/>
</dbReference>
<dbReference type="EMBL" id="JAGQDC010000005">
    <property type="protein sequence ID" value="MCL1029190.1"/>
    <property type="molecule type" value="Genomic_DNA"/>
</dbReference>
<dbReference type="RefSeq" id="WP_248945435.1">
    <property type="nucleotide sequence ID" value="NZ_CBCSGY010000038.1"/>
</dbReference>
<proteinExistence type="predicted"/>
<evidence type="ECO:0000313" key="3">
    <source>
        <dbReference type="Proteomes" id="UP001165275"/>
    </source>
</evidence>
<evidence type="ECO:0000256" key="1">
    <source>
        <dbReference type="ARBA" id="ARBA00022723"/>
    </source>
</evidence>
<keyword evidence="1" id="KW-0479">Metal-binding</keyword>
<dbReference type="Gene3D" id="3.40.50.1000">
    <property type="entry name" value="HAD superfamily/HAD-like"/>
    <property type="match status" value="1"/>
</dbReference>
<reference evidence="2" key="1">
    <citation type="submission" date="2021-04" db="EMBL/GenBank/DDBJ databases">
        <title>Genome sequence of Serratia sp. arafor3.</title>
        <authorList>
            <person name="Besaury L."/>
        </authorList>
    </citation>
    <scope>NUCLEOTIDE SEQUENCE</scope>
    <source>
        <strain evidence="2">Arafor3</strain>
    </source>
</reference>
<accession>A0ABT0KAX0</accession>
<comment type="caution">
    <text evidence="2">The sequence shown here is derived from an EMBL/GenBank/DDBJ whole genome shotgun (WGS) entry which is preliminary data.</text>
</comment>